<keyword evidence="2" id="KW-1185">Reference proteome</keyword>
<proteinExistence type="predicted"/>
<dbReference type="EMBL" id="MPUH01000087">
    <property type="protein sequence ID" value="OMJ91146.1"/>
    <property type="molecule type" value="Genomic_DNA"/>
</dbReference>
<evidence type="ECO:0000313" key="1">
    <source>
        <dbReference type="EMBL" id="OMJ91146.1"/>
    </source>
</evidence>
<dbReference type="AlphaFoldDB" id="A0A1R2CQ60"/>
<dbReference type="Proteomes" id="UP000187209">
    <property type="component" value="Unassembled WGS sequence"/>
</dbReference>
<accession>A0A1R2CQ60</accession>
<gene>
    <name evidence="1" type="ORF">SteCoe_6312</name>
</gene>
<reference evidence="1 2" key="1">
    <citation type="submission" date="2016-11" db="EMBL/GenBank/DDBJ databases">
        <title>The macronuclear genome of Stentor coeruleus: a giant cell with tiny introns.</title>
        <authorList>
            <person name="Slabodnick M."/>
            <person name="Ruby J.G."/>
            <person name="Reiff S.B."/>
            <person name="Swart E.C."/>
            <person name="Gosai S."/>
            <person name="Prabakaran S."/>
            <person name="Witkowska E."/>
            <person name="Larue G.E."/>
            <person name="Fisher S."/>
            <person name="Freeman R.M."/>
            <person name="Gunawardena J."/>
            <person name="Chu W."/>
            <person name="Stover N.A."/>
            <person name="Gregory B.D."/>
            <person name="Nowacki M."/>
            <person name="Derisi J."/>
            <person name="Roy S.W."/>
            <person name="Marshall W.F."/>
            <person name="Sood P."/>
        </authorList>
    </citation>
    <scope>NUCLEOTIDE SEQUENCE [LARGE SCALE GENOMIC DNA]</scope>
    <source>
        <strain evidence="1">WM001</strain>
    </source>
</reference>
<dbReference type="OrthoDB" id="490497at2759"/>
<evidence type="ECO:0000313" key="2">
    <source>
        <dbReference type="Proteomes" id="UP000187209"/>
    </source>
</evidence>
<name>A0A1R2CQ60_9CILI</name>
<sequence length="104" mass="11902">MLRGNTGMLGGEIYFAETTEIAYRKSNSSGATIKADVLLDYSLICRNPDYCMNFSKLINHYGYNSVKGIDCVSFPEYVVYNFAQVSVKKIWIDDQIYFRAKNKN</sequence>
<protein>
    <submittedName>
        <fullName evidence="1">Uncharacterized protein</fullName>
    </submittedName>
</protein>
<comment type="caution">
    <text evidence="1">The sequence shown here is derived from an EMBL/GenBank/DDBJ whole genome shotgun (WGS) entry which is preliminary data.</text>
</comment>
<organism evidence="1 2">
    <name type="scientific">Stentor coeruleus</name>
    <dbReference type="NCBI Taxonomy" id="5963"/>
    <lineage>
        <taxon>Eukaryota</taxon>
        <taxon>Sar</taxon>
        <taxon>Alveolata</taxon>
        <taxon>Ciliophora</taxon>
        <taxon>Postciliodesmatophora</taxon>
        <taxon>Heterotrichea</taxon>
        <taxon>Heterotrichida</taxon>
        <taxon>Stentoridae</taxon>
        <taxon>Stentor</taxon>
    </lineage>
</organism>
<dbReference type="Gene3D" id="3.90.228.10">
    <property type="match status" value="1"/>
</dbReference>